<evidence type="ECO:0000256" key="2">
    <source>
        <dbReference type="ARBA" id="ARBA00004123"/>
    </source>
</evidence>
<gene>
    <name evidence="12" type="ORF">BCR44DRAFT_89084</name>
</gene>
<comment type="function">
    <text evidence="1">Directs RNA polymerase II nuclear import.</text>
</comment>
<keyword evidence="6" id="KW-0813">Transport</keyword>
<dbReference type="AlphaFoldDB" id="A0A1Y2H5E6"/>
<keyword evidence="13" id="KW-1185">Reference proteome</keyword>
<comment type="similarity">
    <text evidence="4">Belongs to the IWR1/SLC7A6OS family.</text>
</comment>
<comment type="subcellular location">
    <subcellularLocation>
        <location evidence="3">Cytoplasm</location>
    </subcellularLocation>
    <subcellularLocation>
        <location evidence="2">Nucleus</location>
    </subcellularLocation>
</comment>
<evidence type="ECO:0000259" key="11">
    <source>
        <dbReference type="Pfam" id="PF08574"/>
    </source>
</evidence>
<dbReference type="GO" id="GO:0015031">
    <property type="term" value="P:protein transport"/>
    <property type="evidence" value="ECO:0007669"/>
    <property type="project" value="UniProtKB-KW"/>
</dbReference>
<comment type="caution">
    <text evidence="12">The sequence shown here is derived from an EMBL/GenBank/DDBJ whole genome shotgun (WGS) entry which is preliminary data.</text>
</comment>
<dbReference type="Proteomes" id="UP000193411">
    <property type="component" value="Unassembled WGS sequence"/>
</dbReference>
<feature type="region of interest" description="Disordered" evidence="10">
    <location>
        <begin position="353"/>
        <end position="414"/>
    </location>
</feature>
<dbReference type="Pfam" id="PF08574">
    <property type="entry name" value="Iwr1"/>
    <property type="match status" value="1"/>
</dbReference>
<reference evidence="12 13" key="1">
    <citation type="submission" date="2016-07" db="EMBL/GenBank/DDBJ databases">
        <title>Pervasive Adenine N6-methylation of Active Genes in Fungi.</title>
        <authorList>
            <consortium name="DOE Joint Genome Institute"/>
            <person name="Mondo S.J."/>
            <person name="Dannebaum R.O."/>
            <person name="Kuo R.C."/>
            <person name="Labutti K."/>
            <person name="Haridas S."/>
            <person name="Kuo A."/>
            <person name="Salamov A."/>
            <person name="Ahrendt S.R."/>
            <person name="Lipzen A."/>
            <person name="Sullivan W."/>
            <person name="Andreopoulos W.B."/>
            <person name="Clum A."/>
            <person name="Lindquist E."/>
            <person name="Daum C."/>
            <person name="Ramamoorthy G.K."/>
            <person name="Gryganskyi A."/>
            <person name="Culley D."/>
            <person name="Magnuson J.K."/>
            <person name="James T.Y."/>
            <person name="O'Malley M.A."/>
            <person name="Stajich J.E."/>
            <person name="Spatafora J.W."/>
            <person name="Visel A."/>
            <person name="Grigoriev I.V."/>
        </authorList>
    </citation>
    <scope>NUCLEOTIDE SEQUENCE [LARGE SCALE GENOMIC DNA]</scope>
    <source>
        <strain evidence="12 13">PL171</strain>
    </source>
</reference>
<accession>A0A1Y2H5E6</accession>
<evidence type="ECO:0000256" key="1">
    <source>
        <dbReference type="ARBA" id="ARBA00003202"/>
    </source>
</evidence>
<dbReference type="InterPro" id="IPR040218">
    <property type="entry name" value="SLC7A6OS"/>
</dbReference>
<feature type="domain" description="Transcription factor Iwr1" evidence="11">
    <location>
        <begin position="307"/>
        <end position="338"/>
    </location>
</feature>
<protein>
    <recommendedName>
        <fullName evidence="5">Probable RNA polymerase II nuclear localization protein SLC7A6OS</fullName>
    </recommendedName>
</protein>
<feature type="compositionally biased region" description="Low complexity" evidence="10">
    <location>
        <begin position="92"/>
        <end position="106"/>
    </location>
</feature>
<evidence type="ECO:0000256" key="7">
    <source>
        <dbReference type="ARBA" id="ARBA00022490"/>
    </source>
</evidence>
<dbReference type="STRING" id="765915.A0A1Y2H5E6"/>
<sequence>MNLSSHVSTVTGAHGGTPLAIPGLASAAPAAPTQAILRIKRKRTAEPLDALLLEPTWTGTKRLRRGAGPGPKVFRRTRTEASNGEQVIVTQPMPGSSSSASSSLASVPPPPVTNQQNQASVVYRVTHAHSHRDKDGTTVVVDVRTTTSPAATLTPHTHRDHVQPHAAAEPSIGSTMTDVPEIGDMDGFAAMLQEYIKVADPDVAQALQADIDQLAPGRYTTPEEPVMQLDSSSDEDDDDDDMVYDVFVSAPDNAAAASASPGYGANGNGGISAYSGSRVVAEMPMARLQYDASVHGWDLEGLLLNDGEGWDSDGGANDGVDADSNAEDHFANDYPDEDEEILLRELGQALDEDLASEEEREEVYRDRDDSSDDEDADWRYWTKRTAPVKVKRTKGPWESDSSVMGTTDDEGDSD</sequence>
<evidence type="ECO:0000256" key="5">
    <source>
        <dbReference type="ARBA" id="ARBA00017036"/>
    </source>
</evidence>
<dbReference type="GO" id="GO:0005634">
    <property type="term" value="C:nucleus"/>
    <property type="evidence" value="ECO:0007669"/>
    <property type="project" value="UniProtKB-SubCell"/>
</dbReference>
<dbReference type="GO" id="GO:0032502">
    <property type="term" value="P:developmental process"/>
    <property type="evidence" value="ECO:0007669"/>
    <property type="project" value="TreeGrafter"/>
</dbReference>
<dbReference type="EMBL" id="MCFL01000126">
    <property type="protein sequence ID" value="ORZ29797.1"/>
    <property type="molecule type" value="Genomic_DNA"/>
</dbReference>
<dbReference type="PANTHER" id="PTHR31196:SF2">
    <property type="entry name" value="RNA POLYMERASE II NUCLEAR LOCALIZATION PROTEIN SLC7A6OS-RELATED"/>
    <property type="match status" value="1"/>
</dbReference>
<dbReference type="InterPro" id="IPR013883">
    <property type="entry name" value="TF_Iwr1_dom"/>
</dbReference>
<keyword evidence="8" id="KW-0653">Protein transport</keyword>
<evidence type="ECO:0000256" key="9">
    <source>
        <dbReference type="ARBA" id="ARBA00023242"/>
    </source>
</evidence>
<keyword evidence="9" id="KW-0539">Nucleus</keyword>
<evidence type="ECO:0000256" key="10">
    <source>
        <dbReference type="SAM" id="MobiDB-lite"/>
    </source>
</evidence>
<feature type="region of interest" description="Disordered" evidence="10">
    <location>
        <begin position="89"/>
        <end position="115"/>
    </location>
</feature>
<evidence type="ECO:0000256" key="3">
    <source>
        <dbReference type="ARBA" id="ARBA00004496"/>
    </source>
</evidence>
<evidence type="ECO:0000313" key="12">
    <source>
        <dbReference type="EMBL" id="ORZ29797.1"/>
    </source>
</evidence>
<evidence type="ECO:0000256" key="8">
    <source>
        <dbReference type="ARBA" id="ARBA00022927"/>
    </source>
</evidence>
<keyword evidence="7" id="KW-0963">Cytoplasm</keyword>
<dbReference type="GO" id="GO:0005737">
    <property type="term" value="C:cytoplasm"/>
    <property type="evidence" value="ECO:0007669"/>
    <property type="project" value="UniProtKB-SubCell"/>
</dbReference>
<name>A0A1Y2H5E6_9FUNG</name>
<dbReference type="PANTHER" id="PTHR31196">
    <property type="entry name" value="RNA POLYMERASE II NUCLEAR LOCALIZATION PROTEIN SLC7A6OS-RELATED"/>
    <property type="match status" value="1"/>
</dbReference>
<organism evidence="12 13">
    <name type="scientific">Catenaria anguillulae PL171</name>
    <dbReference type="NCBI Taxonomy" id="765915"/>
    <lineage>
        <taxon>Eukaryota</taxon>
        <taxon>Fungi</taxon>
        <taxon>Fungi incertae sedis</taxon>
        <taxon>Blastocladiomycota</taxon>
        <taxon>Blastocladiomycetes</taxon>
        <taxon>Blastocladiales</taxon>
        <taxon>Catenariaceae</taxon>
        <taxon>Catenaria</taxon>
    </lineage>
</organism>
<evidence type="ECO:0000256" key="6">
    <source>
        <dbReference type="ARBA" id="ARBA00022448"/>
    </source>
</evidence>
<proteinExistence type="inferred from homology"/>
<feature type="region of interest" description="Disordered" evidence="10">
    <location>
        <begin position="217"/>
        <end position="238"/>
    </location>
</feature>
<evidence type="ECO:0000256" key="4">
    <source>
        <dbReference type="ARBA" id="ARBA00010218"/>
    </source>
</evidence>
<evidence type="ECO:0000313" key="13">
    <source>
        <dbReference type="Proteomes" id="UP000193411"/>
    </source>
</evidence>